<evidence type="ECO:0000256" key="3">
    <source>
        <dbReference type="ARBA" id="ARBA00022490"/>
    </source>
</evidence>
<dbReference type="PROSITE" id="PS51722">
    <property type="entry name" value="G_TR_2"/>
    <property type="match status" value="1"/>
</dbReference>
<accession>A0A1M7K8D6</accession>
<dbReference type="AlphaFoldDB" id="A0A1M7K8D6"/>
<dbReference type="Gene3D" id="2.40.30.10">
    <property type="entry name" value="Translation factors"/>
    <property type="match status" value="1"/>
</dbReference>
<dbReference type="CDD" id="cd04171">
    <property type="entry name" value="SelB"/>
    <property type="match status" value="1"/>
</dbReference>
<dbReference type="PANTHER" id="PTHR43721">
    <property type="entry name" value="ELONGATION FACTOR TU-RELATED"/>
    <property type="match status" value="1"/>
</dbReference>
<dbReference type="CDD" id="cd15491">
    <property type="entry name" value="selB_III"/>
    <property type="match status" value="1"/>
</dbReference>
<dbReference type="InterPro" id="IPR050055">
    <property type="entry name" value="EF-Tu_GTPase"/>
</dbReference>
<dbReference type="Gene3D" id="1.10.10.10">
    <property type="entry name" value="Winged helix-like DNA-binding domain superfamily/Winged helix DNA-binding domain"/>
    <property type="match status" value="1"/>
</dbReference>
<keyword evidence="5" id="KW-0648">Protein biosynthesis</keyword>
<dbReference type="InterPro" id="IPR015191">
    <property type="entry name" value="SelB_WHD4"/>
</dbReference>
<dbReference type="RefSeq" id="WP_073256842.1">
    <property type="nucleotide sequence ID" value="NZ_FRCR01000008.1"/>
</dbReference>
<dbReference type="GO" id="GO:0001514">
    <property type="term" value="P:selenocysteine incorporation"/>
    <property type="evidence" value="ECO:0007669"/>
    <property type="project" value="InterPro"/>
</dbReference>
<dbReference type="InterPro" id="IPR009001">
    <property type="entry name" value="Transl_elong_EF1A/Init_IF2_C"/>
</dbReference>
<dbReference type="SUPFAM" id="SSF52540">
    <property type="entry name" value="P-loop containing nucleoside triphosphate hydrolases"/>
    <property type="match status" value="1"/>
</dbReference>
<name>A0A1M7K8D6_9FIRM</name>
<keyword evidence="11" id="KW-1185">Reference proteome</keyword>
<keyword evidence="6" id="KW-0342">GTP-binding</keyword>
<dbReference type="Pfam" id="PF09106">
    <property type="entry name" value="WHD_2nd_SelB"/>
    <property type="match status" value="1"/>
</dbReference>
<dbReference type="InterPro" id="IPR000795">
    <property type="entry name" value="T_Tr_GTP-bd_dom"/>
</dbReference>
<dbReference type="InterPro" id="IPR004161">
    <property type="entry name" value="EFTu-like_2"/>
</dbReference>
<protein>
    <recommendedName>
        <fullName evidence="2">Selenocysteine-specific elongation factor</fullName>
    </recommendedName>
    <alternativeName>
        <fullName evidence="8">SelB translation factor</fullName>
    </alternativeName>
</protein>
<evidence type="ECO:0000313" key="11">
    <source>
        <dbReference type="Proteomes" id="UP000184375"/>
    </source>
</evidence>
<dbReference type="InterPro" id="IPR005225">
    <property type="entry name" value="Small_GTP-bd"/>
</dbReference>
<dbReference type="GO" id="GO:0005525">
    <property type="term" value="F:GTP binding"/>
    <property type="evidence" value="ECO:0007669"/>
    <property type="project" value="UniProtKB-KW"/>
</dbReference>
<dbReference type="InterPro" id="IPR009000">
    <property type="entry name" value="Transl_B-barrel_sf"/>
</dbReference>
<keyword evidence="3" id="KW-0963">Cytoplasm</keyword>
<dbReference type="PANTHER" id="PTHR43721:SF22">
    <property type="entry name" value="ELONGATION FACTOR TU, MITOCHONDRIAL"/>
    <property type="match status" value="1"/>
</dbReference>
<dbReference type="GO" id="GO:0003723">
    <property type="term" value="F:RNA binding"/>
    <property type="evidence" value="ECO:0007669"/>
    <property type="project" value="InterPro"/>
</dbReference>
<evidence type="ECO:0000256" key="8">
    <source>
        <dbReference type="ARBA" id="ARBA00031615"/>
    </source>
</evidence>
<evidence type="ECO:0000256" key="5">
    <source>
        <dbReference type="ARBA" id="ARBA00022917"/>
    </source>
</evidence>
<dbReference type="InterPro" id="IPR004535">
    <property type="entry name" value="Transl_elong_SelB"/>
</dbReference>
<keyword evidence="10" id="KW-0251">Elongation factor</keyword>
<dbReference type="Pfam" id="PF09107">
    <property type="entry name" value="WHD_3rd_SelB"/>
    <property type="match status" value="1"/>
</dbReference>
<evidence type="ECO:0000259" key="9">
    <source>
        <dbReference type="PROSITE" id="PS51722"/>
    </source>
</evidence>
<dbReference type="GO" id="GO:0003924">
    <property type="term" value="F:GTPase activity"/>
    <property type="evidence" value="ECO:0007669"/>
    <property type="project" value="InterPro"/>
</dbReference>
<dbReference type="PROSITE" id="PS00301">
    <property type="entry name" value="G_TR_1"/>
    <property type="match status" value="1"/>
</dbReference>
<dbReference type="InterPro" id="IPR015190">
    <property type="entry name" value="Elong_fac_SelB-wing-hlx_typ-2"/>
</dbReference>
<dbReference type="GO" id="GO:0003746">
    <property type="term" value="F:translation elongation factor activity"/>
    <property type="evidence" value="ECO:0007669"/>
    <property type="project" value="UniProtKB-KW"/>
</dbReference>
<dbReference type="Pfam" id="PF25461">
    <property type="entry name" value="Beta-barrel_SelB"/>
    <property type="match status" value="1"/>
</dbReference>
<dbReference type="NCBIfam" id="TIGR00475">
    <property type="entry name" value="selB"/>
    <property type="match status" value="1"/>
</dbReference>
<dbReference type="CDD" id="cd03696">
    <property type="entry name" value="SelB_II"/>
    <property type="match status" value="1"/>
</dbReference>
<dbReference type="InterPro" id="IPR036390">
    <property type="entry name" value="WH_DNA-bd_sf"/>
</dbReference>
<gene>
    <name evidence="10" type="ORF">SAMN05660826_01462</name>
</gene>
<dbReference type="Gene3D" id="3.40.50.300">
    <property type="entry name" value="P-loop containing nucleotide triphosphate hydrolases"/>
    <property type="match status" value="1"/>
</dbReference>
<dbReference type="Pfam" id="PF03144">
    <property type="entry name" value="GTP_EFTU_D2"/>
    <property type="match status" value="1"/>
</dbReference>
<evidence type="ECO:0000256" key="6">
    <source>
        <dbReference type="ARBA" id="ARBA00023134"/>
    </source>
</evidence>
<dbReference type="InterPro" id="IPR027417">
    <property type="entry name" value="P-loop_NTPase"/>
</dbReference>
<dbReference type="InterPro" id="IPR057335">
    <property type="entry name" value="Beta-barrel_SelB"/>
</dbReference>
<evidence type="ECO:0000256" key="1">
    <source>
        <dbReference type="ARBA" id="ARBA00004496"/>
    </source>
</evidence>
<dbReference type="OrthoDB" id="9804504at2"/>
<dbReference type="InterPro" id="IPR031157">
    <property type="entry name" value="G_TR_CS"/>
</dbReference>
<comment type="subcellular location">
    <subcellularLocation>
        <location evidence="1">Cytoplasm</location>
    </subcellularLocation>
</comment>
<feature type="domain" description="Tr-type G" evidence="9">
    <location>
        <begin position="1"/>
        <end position="173"/>
    </location>
</feature>
<evidence type="ECO:0000256" key="2">
    <source>
        <dbReference type="ARBA" id="ARBA00015953"/>
    </source>
</evidence>
<dbReference type="Gene3D" id="1.10.10.2770">
    <property type="match status" value="1"/>
</dbReference>
<reference evidence="11" key="1">
    <citation type="submission" date="2016-11" db="EMBL/GenBank/DDBJ databases">
        <authorList>
            <person name="Varghese N."/>
            <person name="Submissions S."/>
        </authorList>
    </citation>
    <scope>NUCLEOTIDE SEQUENCE [LARGE SCALE GENOMIC DNA]</scope>
    <source>
        <strain evidence="11">DSM 18802</strain>
    </source>
</reference>
<dbReference type="SUPFAM" id="SSF50465">
    <property type="entry name" value="EF-Tu/eEF-1alpha/eIF2-gamma C-terminal domain"/>
    <property type="match status" value="1"/>
</dbReference>
<dbReference type="GO" id="GO:0005829">
    <property type="term" value="C:cytosol"/>
    <property type="evidence" value="ECO:0007669"/>
    <property type="project" value="TreeGrafter"/>
</dbReference>
<dbReference type="NCBIfam" id="TIGR00231">
    <property type="entry name" value="small_GTP"/>
    <property type="match status" value="1"/>
</dbReference>
<dbReference type="FunFam" id="3.40.50.300:FF:001064">
    <property type="entry name" value="Selenocysteine-specific translation elongation factor"/>
    <property type="match status" value="1"/>
</dbReference>
<dbReference type="EMBL" id="FRCR01000008">
    <property type="protein sequence ID" value="SHM61526.1"/>
    <property type="molecule type" value="Genomic_DNA"/>
</dbReference>
<evidence type="ECO:0000313" key="10">
    <source>
        <dbReference type="EMBL" id="SHM61526.1"/>
    </source>
</evidence>
<dbReference type="Proteomes" id="UP000184375">
    <property type="component" value="Unassembled WGS sequence"/>
</dbReference>
<comment type="function">
    <text evidence="7">Translation factor necessary for the incorporation of selenocysteine into proteins. It probably replaces EF-Tu for the insertion of selenocysteine directed by the UGA codon. SelB binds GTP and GDP.</text>
</comment>
<evidence type="ECO:0000256" key="4">
    <source>
        <dbReference type="ARBA" id="ARBA00022741"/>
    </source>
</evidence>
<dbReference type="InterPro" id="IPR036388">
    <property type="entry name" value="WH-like_DNA-bd_sf"/>
</dbReference>
<keyword evidence="4" id="KW-0547">Nucleotide-binding</keyword>
<sequence>MSGVIVGTAGHIDHGKTTLIKAMTGIDTDRLKEEKERGITIDLGFAHLLLPSGRKVGIVDVPGHEKFVKNMLAGAGGIDLVLLVVAADEGVMPQTREHLNILQLLNIKKGIVVVTKKDLVDEEWLELIKEDIKKELKGTFLENSPMVFVSAVKGEGIKELIELIDNMTAESCEKDIDSPFRLPIDRAFSIPGIGTVVTGSPICGRIRVGETVEIFPKGLISKVRSIEVHGESKDSAYAGQRTAVNLSDVKPEDISRGDVISKVNAMMSVNRAAVWFKLLKDSPKALKNRERVRFHAGTGEVMARINLVEGDELLPGMETFAIVDFEEPVAVVYGDYYVVRSYSPVYTIGGGRVLFVNPPRLKRALKDKALETLKKAKEGGLEDFILGFVSVFGSPHIPVKDLMPYTGKSFERLMEAAKSLSKKGKVLVLCVGAEDEVFDIKFCEEKREQAKQILENYHQKFPLSEGMAKEELRSRLNLVGKVFEALLDMWAKKGIVESRGKTVRLKGFAVRMDEKQKKVADMLLREFKEKGWTPPSVEELQALFGVEEGAVKEVLNWLVFKGDIVKIGEGLYLGREWVERALELLREFFRENSELTVAQFRDMLGTTRKYALPLLEYMDGIKATRRLKDIRVAGVKLYEQSNKGEPSDGS</sequence>
<dbReference type="SUPFAM" id="SSF46785">
    <property type="entry name" value="Winged helix' DNA-binding domain"/>
    <property type="match status" value="3"/>
</dbReference>
<dbReference type="SUPFAM" id="SSF50447">
    <property type="entry name" value="Translation proteins"/>
    <property type="match status" value="1"/>
</dbReference>
<proteinExistence type="predicted"/>
<dbReference type="STRING" id="447595.SAMN05660826_01462"/>
<evidence type="ECO:0000256" key="7">
    <source>
        <dbReference type="ARBA" id="ARBA00025526"/>
    </source>
</evidence>
<dbReference type="PRINTS" id="PR00315">
    <property type="entry name" value="ELONGATNFCT"/>
</dbReference>
<dbReference type="Pfam" id="PF00009">
    <property type="entry name" value="GTP_EFTU"/>
    <property type="match status" value="1"/>
</dbReference>
<organism evidence="10 11">
    <name type="scientific">Caldanaerovirga acetigignens</name>
    <dbReference type="NCBI Taxonomy" id="447595"/>
    <lineage>
        <taxon>Bacteria</taxon>
        <taxon>Bacillati</taxon>
        <taxon>Bacillota</taxon>
        <taxon>Clostridia</taxon>
        <taxon>Thermosediminibacterales</taxon>
        <taxon>Thermosediminibacteraceae</taxon>
        <taxon>Caldanaerovirga</taxon>
    </lineage>
</organism>